<dbReference type="InterPro" id="IPR029787">
    <property type="entry name" value="Nucleotide_cyclase"/>
</dbReference>
<dbReference type="PANTHER" id="PTHR45138:SF26">
    <property type="entry name" value="DIGUANYLATE CYCLASE"/>
    <property type="match status" value="1"/>
</dbReference>
<dbReference type="Pfam" id="PF02743">
    <property type="entry name" value="dCache_1"/>
    <property type="match status" value="1"/>
</dbReference>
<keyword evidence="6 8" id="KW-1133">Transmembrane helix</keyword>
<dbReference type="Proteomes" id="UP000565262">
    <property type="component" value="Unassembled WGS sequence"/>
</dbReference>
<dbReference type="CDD" id="cd01949">
    <property type="entry name" value="GGDEF"/>
    <property type="match status" value="1"/>
</dbReference>
<dbReference type="Gene3D" id="3.30.70.270">
    <property type="match status" value="1"/>
</dbReference>
<dbReference type="SMART" id="SM00267">
    <property type="entry name" value="GGDEF"/>
    <property type="match status" value="1"/>
</dbReference>
<dbReference type="GO" id="GO:1902201">
    <property type="term" value="P:negative regulation of bacterial-type flagellum-dependent cell motility"/>
    <property type="evidence" value="ECO:0007669"/>
    <property type="project" value="TreeGrafter"/>
</dbReference>
<proteinExistence type="predicted"/>
<reference evidence="10 11" key="1">
    <citation type="submission" date="2020-08" db="EMBL/GenBank/DDBJ databases">
        <title>Oceanospirillum sp. nov. isolated from marine sediment.</title>
        <authorList>
            <person name="Ji X."/>
        </authorList>
    </citation>
    <scope>NUCLEOTIDE SEQUENCE [LARGE SCALE GENOMIC DNA]</scope>
    <source>
        <strain evidence="10 11">D5</strain>
    </source>
</reference>
<evidence type="ECO:0000313" key="11">
    <source>
        <dbReference type="Proteomes" id="UP000565262"/>
    </source>
</evidence>
<evidence type="ECO:0000256" key="8">
    <source>
        <dbReference type="SAM" id="Phobius"/>
    </source>
</evidence>
<dbReference type="RefSeq" id="WP_182810785.1">
    <property type="nucleotide sequence ID" value="NZ_JACJFM010000041.1"/>
</dbReference>
<feature type="domain" description="GGDEF" evidence="9">
    <location>
        <begin position="347"/>
        <end position="482"/>
    </location>
</feature>
<evidence type="ECO:0000256" key="6">
    <source>
        <dbReference type="ARBA" id="ARBA00022989"/>
    </source>
</evidence>
<dbReference type="GO" id="GO:0005886">
    <property type="term" value="C:plasma membrane"/>
    <property type="evidence" value="ECO:0007669"/>
    <property type="project" value="UniProtKB-SubCell"/>
</dbReference>
<dbReference type="InterPro" id="IPR033479">
    <property type="entry name" value="dCache_1"/>
</dbReference>
<evidence type="ECO:0000256" key="3">
    <source>
        <dbReference type="ARBA" id="ARBA00012528"/>
    </source>
</evidence>
<keyword evidence="4" id="KW-1003">Cell membrane</keyword>
<dbReference type="NCBIfam" id="TIGR00254">
    <property type="entry name" value="GGDEF"/>
    <property type="match status" value="1"/>
</dbReference>
<dbReference type="InterPro" id="IPR050469">
    <property type="entry name" value="Diguanylate_Cyclase"/>
</dbReference>
<dbReference type="SUPFAM" id="SSF55073">
    <property type="entry name" value="Nucleotide cyclase"/>
    <property type="match status" value="1"/>
</dbReference>
<dbReference type="CDD" id="cd18773">
    <property type="entry name" value="PDC1_HK_sensor"/>
    <property type="match status" value="1"/>
</dbReference>
<dbReference type="InterPro" id="IPR043128">
    <property type="entry name" value="Rev_trsase/Diguanyl_cyclase"/>
</dbReference>
<dbReference type="Pfam" id="PF00990">
    <property type="entry name" value="GGDEF"/>
    <property type="match status" value="1"/>
</dbReference>
<dbReference type="InterPro" id="IPR029151">
    <property type="entry name" value="Sensor-like_sf"/>
</dbReference>
<sequence length="489" mass="56395">MLKGKHFIISLSLILLSGFISVSLLSYFSARGSLSEQVVSQILPLTGESVYSQIRQQLREPVSLASMMSHDTFLRDWVINGEKDSSQITRYLAEIQKKYGSTTSFFISDKTHHYYHPRGVVGEVRFDNPQDSWFFRTKNMPQDYEINIDLERRVRQMLTVFINHKVYDYQENFIGIAGVGISVDNLQQMISRYKKQMGLTIYFTDRNGNILLGSSDKIRYQNIRHIPGLSQLSSELLSQKNDRYQYHHDNARIHLNIRLISEFNWFLIVERQDNPWDPRIWQPFLINLLIGTLISIVILILVLSLITGHHQQLKQQAMTDKLSGALNRQGFEDIWQNKNKRFTNSEYPMQCLLIDIDHFKKINDTFGHLAGDQVIVDISDIIRCHISYKDAFIRWGGEEFMILAEDTDQSEAISKAELIREQISQCVKAGNQHSNEDNTITVSTGITQWIPDEAADAMIHRADLALYQAKKSGRNRVKVNSVTESTTIT</sequence>
<dbReference type="Gene3D" id="3.30.450.20">
    <property type="entry name" value="PAS domain"/>
    <property type="match status" value="1"/>
</dbReference>
<keyword evidence="7 8" id="KW-0472">Membrane</keyword>
<evidence type="ECO:0000313" key="10">
    <source>
        <dbReference type="EMBL" id="MBB1489015.1"/>
    </source>
</evidence>
<feature type="transmembrane region" description="Helical" evidence="8">
    <location>
        <begin position="7"/>
        <end position="28"/>
    </location>
</feature>
<evidence type="ECO:0000256" key="2">
    <source>
        <dbReference type="ARBA" id="ARBA00004651"/>
    </source>
</evidence>
<name>A0A839IUI2_9GAMM</name>
<organism evidence="10 11">
    <name type="scientific">Oceanospirillum sediminis</name>
    <dbReference type="NCBI Taxonomy" id="2760088"/>
    <lineage>
        <taxon>Bacteria</taxon>
        <taxon>Pseudomonadati</taxon>
        <taxon>Pseudomonadota</taxon>
        <taxon>Gammaproteobacteria</taxon>
        <taxon>Oceanospirillales</taxon>
        <taxon>Oceanospirillaceae</taxon>
        <taxon>Oceanospirillum</taxon>
    </lineage>
</organism>
<evidence type="ECO:0000256" key="1">
    <source>
        <dbReference type="ARBA" id="ARBA00001946"/>
    </source>
</evidence>
<dbReference type="SUPFAM" id="SSF103190">
    <property type="entry name" value="Sensory domain-like"/>
    <property type="match status" value="1"/>
</dbReference>
<dbReference type="PANTHER" id="PTHR45138">
    <property type="entry name" value="REGULATORY COMPONENTS OF SENSORY TRANSDUCTION SYSTEM"/>
    <property type="match status" value="1"/>
</dbReference>
<gene>
    <name evidence="10" type="ORF">H4O21_20605</name>
</gene>
<dbReference type="AlphaFoldDB" id="A0A839IUI2"/>
<dbReference type="GO" id="GO:0043709">
    <property type="term" value="P:cell adhesion involved in single-species biofilm formation"/>
    <property type="evidence" value="ECO:0007669"/>
    <property type="project" value="TreeGrafter"/>
</dbReference>
<protein>
    <recommendedName>
        <fullName evidence="3">diguanylate cyclase</fullName>
        <ecNumber evidence="3">2.7.7.65</ecNumber>
    </recommendedName>
</protein>
<dbReference type="InterPro" id="IPR000160">
    <property type="entry name" value="GGDEF_dom"/>
</dbReference>
<feature type="transmembrane region" description="Helical" evidence="8">
    <location>
        <begin position="284"/>
        <end position="306"/>
    </location>
</feature>
<evidence type="ECO:0000256" key="5">
    <source>
        <dbReference type="ARBA" id="ARBA00022692"/>
    </source>
</evidence>
<evidence type="ECO:0000256" key="4">
    <source>
        <dbReference type="ARBA" id="ARBA00022475"/>
    </source>
</evidence>
<dbReference type="FunFam" id="3.30.70.270:FF:000001">
    <property type="entry name" value="Diguanylate cyclase domain protein"/>
    <property type="match status" value="1"/>
</dbReference>
<accession>A0A839IUI2</accession>
<keyword evidence="11" id="KW-1185">Reference proteome</keyword>
<evidence type="ECO:0000256" key="7">
    <source>
        <dbReference type="ARBA" id="ARBA00023136"/>
    </source>
</evidence>
<dbReference type="EC" id="2.7.7.65" evidence="3"/>
<comment type="caution">
    <text evidence="10">The sequence shown here is derived from an EMBL/GenBank/DDBJ whole genome shotgun (WGS) entry which is preliminary data.</text>
</comment>
<dbReference type="PROSITE" id="PS50887">
    <property type="entry name" value="GGDEF"/>
    <property type="match status" value="1"/>
</dbReference>
<comment type="cofactor">
    <cofactor evidence="1">
        <name>Mg(2+)</name>
        <dbReference type="ChEBI" id="CHEBI:18420"/>
    </cofactor>
</comment>
<dbReference type="GO" id="GO:0052621">
    <property type="term" value="F:diguanylate cyclase activity"/>
    <property type="evidence" value="ECO:0007669"/>
    <property type="project" value="UniProtKB-EC"/>
</dbReference>
<evidence type="ECO:0000259" key="9">
    <source>
        <dbReference type="PROSITE" id="PS50887"/>
    </source>
</evidence>
<comment type="subcellular location">
    <subcellularLocation>
        <location evidence="2">Cell membrane</location>
        <topology evidence="2">Multi-pass membrane protein</topology>
    </subcellularLocation>
</comment>
<dbReference type="EMBL" id="JACJFM010000041">
    <property type="protein sequence ID" value="MBB1489015.1"/>
    <property type="molecule type" value="Genomic_DNA"/>
</dbReference>
<keyword evidence="5 8" id="KW-0812">Transmembrane</keyword>